<keyword evidence="5" id="KW-0472">Membrane</keyword>
<evidence type="ECO:0000313" key="8">
    <source>
        <dbReference type="Proteomes" id="UP000697710"/>
    </source>
</evidence>
<keyword evidence="3" id="KW-0732">Signal</keyword>
<dbReference type="GO" id="GO:0016020">
    <property type="term" value="C:membrane"/>
    <property type="evidence" value="ECO:0007669"/>
    <property type="project" value="UniProtKB-SubCell"/>
</dbReference>
<dbReference type="PANTHER" id="PTHR21419">
    <property type="match status" value="1"/>
</dbReference>
<comment type="subcellular location">
    <subcellularLocation>
        <location evidence="1">Membrane</location>
        <topology evidence="1">Single-pass membrane protein</topology>
    </subcellularLocation>
</comment>
<accession>A0A956M3D0</accession>
<proteinExistence type="predicted"/>
<dbReference type="EMBL" id="JAGQHR010000972">
    <property type="protein sequence ID" value="MCA9730068.1"/>
    <property type="molecule type" value="Genomic_DNA"/>
</dbReference>
<evidence type="ECO:0000256" key="2">
    <source>
        <dbReference type="ARBA" id="ARBA00022692"/>
    </source>
</evidence>
<dbReference type="PANTHER" id="PTHR21419:SF23">
    <property type="entry name" value="PROTEIN DEFECTIVE IN EXINE FORMATION 1"/>
    <property type="match status" value="1"/>
</dbReference>
<protein>
    <submittedName>
        <fullName evidence="7">VCBS repeat-containing protein</fullName>
    </submittedName>
</protein>
<dbReference type="InterPro" id="IPR028994">
    <property type="entry name" value="Integrin_alpha_N"/>
</dbReference>
<dbReference type="InterPro" id="IPR045232">
    <property type="entry name" value="FAM234"/>
</dbReference>
<reference evidence="7" key="2">
    <citation type="journal article" date="2021" name="Microbiome">
        <title>Successional dynamics and alternative stable states in a saline activated sludge microbial community over 9 years.</title>
        <authorList>
            <person name="Wang Y."/>
            <person name="Ye J."/>
            <person name="Ju F."/>
            <person name="Liu L."/>
            <person name="Boyd J.A."/>
            <person name="Deng Y."/>
            <person name="Parks D.H."/>
            <person name="Jiang X."/>
            <person name="Yin X."/>
            <person name="Woodcroft B.J."/>
            <person name="Tyson G.W."/>
            <person name="Hugenholtz P."/>
            <person name="Polz M.F."/>
            <person name="Zhang T."/>
        </authorList>
    </citation>
    <scope>NUCLEOTIDE SEQUENCE</scope>
    <source>
        <strain evidence="7">HKST-UBA01</strain>
    </source>
</reference>
<keyword evidence="2" id="KW-0812">Transmembrane</keyword>
<keyword evidence="4" id="KW-1133">Transmembrane helix</keyword>
<name>A0A956M3D0_UNCEI</name>
<feature type="non-terminal residue" evidence="7">
    <location>
        <position position="563"/>
    </location>
</feature>
<evidence type="ECO:0000256" key="1">
    <source>
        <dbReference type="ARBA" id="ARBA00004167"/>
    </source>
</evidence>
<dbReference type="AlphaFoldDB" id="A0A956M3D0"/>
<reference evidence="7" key="1">
    <citation type="submission" date="2020-04" db="EMBL/GenBank/DDBJ databases">
        <authorList>
            <person name="Zhang T."/>
        </authorList>
    </citation>
    <scope>NUCLEOTIDE SEQUENCE</scope>
    <source>
        <strain evidence="7">HKST-UBA01</strain>
    </source>
</reference>
<evidence type="ECO:0000256" key="4">
    <source>
        <dbReference type="ARBA" id="ARBA00022989"/>
    </source>
</evidence>
<evidence type="ECO:0000313" key="7">
    <source>
        <dbReference type="EMBL" id="MCA9730068.1"/>
    </source>
</evidence>
<comment type="caution">
    <text evidence="7">The sequence shown here is derived from an EMBL/GenBank/DDBJ whole genome shotgun (WGS) entry which is preliminary data.</text>
</comment>
<dbReference type="SUPFAM" id="SSF69318">
    <property type="entry name" value="Integrin alpha N-terminal domain"/>
    <property type="match status" value="2"/>
</dbReference>
<dbReference type="Proteomes" id="UP000697710">
    <property type="component" value="Unassembled WGS sequence"/>
</dbReference>
<feature type="region of interest" description="Disordered" evidence="6">
    <location>
        <begin position="510"/>
        <end position="530"/>
    </location>
</feature>
<evidence type="ECO:0000256" key="3">
    <source>
        <dbReference type="ARBA" id="ARBA00022729"/>
    </source>
</evidence>
<dbReference type="Gene3D" id="2.130.10.130">
    <property type="entry name" value="Integrin alpha, N-terminal"/>
    <property type="match status" value="1"/>
</dbReference>
<evidence type="ECO:0000256" key="6">
    <source>
        <dbReference type="SAM" id="MobiDB-lite"/>
    </source>
</evidence>
<organism evidence="7 8">
    <name type="scientific">Eiseniibacteriota bacterium</name>
    <dbReference type="NCBI Taxonomy" id="2212470"/>
    <lineage>
        <taxon>Bacteria</taxon>
        <taxon>Candidatus Eiseniibacteriota</taxon>
    </lineage>
</organism>
<sequence length="563" mass="57042">MSDSNPIPVRKTRRPRVPLAPTAVTQRTPLAWTALTRIAPLVWTALAHHAPRLRSTLTSCTAILAMTVVSSGASLATSDASVDEASVVISDVSGSGAMAPTGSIALAGSTTSIEAGTPGARTSAAGELPWVTPSAQGDEAGVTSAAPGTVRTTDAQTVPPVMPGWPQLMGSHPNFAPVGVLLADADGDGDLEVFAGSTDNFLYAWDHTGTALPGFPVNLGGQVQSKAAAADLDGDGNLEILVAVKSGQLRVLHHDGTPMTGWPQATGFTYGFLAPSVYDLDGNGTPEVLIGGGGNVRAWTAAGVSLPGWPKAVSGNITGTLAIGDVTGDQVPEIFAVSTSGELYAFEPDGTSPAGWPATFGLSSSWAAPSIGDLDHDGVNEVCVVGYQFGVSTSIYAFRGDGSAMPGFPVSHVSGQTYSCPVLADVDGDDDLEIFNAGKINGPALYAFDHLGNVLPGWPVTADPNMEGSAVVADFDGLPGMEIAIGDNLGPGNILGYNTDGTTATDFPIPKSGASLPNSPELGDVDHDGDLDVVAGSAAASMKLYQSDGDADPFSGVTTGSDV</sequence>
<dbReference type="Pfam" id="PF13517">
    <property type="entry name" value="FG-GAP_3"/>
    <property type="match status" value="2"/>
</dbReference>
<evidence type="ECO:0000256" key="5">
    <source>
        <dbReference type="ARBA" id="ARBA00023136"/>
    </source>
</evidence>
<dbReference type="InterPro" id="IPR013517">
    <property type="entry name" value="FG-GAP"/>
</dbReference>
<gene>
    <name evidence="7" type="ORF">KC729_20460</name>
</gene>